<dbReference type="InterPro" id="IPR036047">
    <property type="entry name" value="F-box-like_dom_sf"/>
</dbReference>
<evidence type="ECO:0000259" key="1">
    <source>
        <dbReference type="PROSITE" id="PS50011"/>
    </source>
</evidence>
<dbReference type="InterPro" id="IPR011009">
    <property type="entry name" value="Kinase-like_dom_sf"/>
</dbReference>
<gene>
    <name evidence="3" type="ORF">EZV62_008541</name>
</gene>
<reference evidence="4" key="1">
    <citation type="journal article" date="2019" name="Gigascience">
        <title>De novo genome assembly of the endangered Acer yangbiense, a plant species with extremely small populations endemic to Yunnan Province, China.</title>
        <authorList>
            <person name="Yang J."/>
            <person name="Wariss H.M."/>
            <person name="Tao L."/>
            <person name="Zhang R."/>
            <person name="Yun Q."/>
            <person name="Hollingsworth P."/>
            <person name="Dao Z."/>
            <person name="Luo G."/>
            <person name="Guo H."/>
            <person name="Ma Y."/>
            <person name="Sun W."/>
        </authorList>
    </citation>
    <scope>NUCLEOTIDE SEQUENCE [LARGE SCALE GENOMIC DNA]</scope>
    <source>
        <strain evidence="4">cv. Malutang</strain>
    </source>
</reference>
<dbReference type="InterPro" id="IPR000719">
    <property type="entry name" value="Prot_kinase_dom"/>
</dbReference>
<dbReference type="OrthoDB" id="1901752at2759"/>
<sequence length="457" mass="52058">MDKLSELPPFIIHHIMSHLSAKEAAQTSILSKRWKAQYTSFPVLDFHESYTYIMGGDEFSRNPANFNPNRSTKRFCKNLRKFIKFVDASLVRFCELGFSMQKFRLIIGLLDVKQSSTVLDRWLGLVLENRVKELDFKVQTTSRQTMYTLSQTIYFAKSIISLKLSGCKLEPPCGDIRESSPSFPREIGNLYVTIYEDHFAKLLDGLLEVCYPRTLSVSLHRGTYGPFFVEMQAVVIRMISSVGGFLMSHLEDQNPLFLDNFSVDNLKDAPRQYRNGIVRIPLNWRFPEFCAAAAHVASHMGPPVGHMQESRLSSTIAGYCRCVVEVIAPEEDNLIKVEVIAPVEDKLMEGSVSYLLSSFKEMSIKAMYDPRAPPPDWDDSILFVYGEKISKRMVYYSFTNILRPVGRSSSLIHKNIKSSNILLDLELNPHLSDYGLANFHQVFWGSTAASQVHYLGR</sequence>
<evidence type="ECO:0000259" key="2">
    <source>
        <dbReference type="PROSITE" id="PS50181"/>
    </source>
</evidence>
<evidence type="ECO:0008006" key="5">
    <source>
        <dbReference type="Google" id="ProtNLM"/>
    </source>
</evidence>
<dbReference type="AlphaFoldDB" id="A0A5C7IFP1"/>
<dbReference type="Gene3D" id="1.20.1280.50">
    <property type="match status" value="1"/>
</dbReference>
<protein>
    <recommendedName>
        <fullName evidence="5">F-box domain-containing protein</fullName>
    </recommendedName>
</protein>
<comment type="caution">
    <text evidence="3">The sequence shown here is derived from an EMBL/GenBank/DDBJ whole genome shotgun (WGS) entry which is preliminary data.</text>
</comment>
<dbReference type="GO" id="GO:0005524">
    <property type="term" value="F:ATP binding"/>
    <property type="evidence" value="ECO:0007669"/>
    <property type="project" value="InterPro"/>
</dbReference>
<dbReference type="PANTHER" id="PTHR31639:SF195">
    <property type="entry name" value="F-BOX DOMAIN-CONTAINING PROTEIN"/>
    <property type="match status" value="1"/>
</dbReference>
<proteinExistence type="predicted"/>
<feature type="domain" description="Protein kinase" evidence="1">
    <location>
        <begin position="213"/>
        <end position="457"/>
    </location>
</feature>
<accession>A0A5C7IFP1</accession>
<dbReference type="Proteomes" id="UP000323000">
    <property type="component" value="Chromosome 3"/>
</dbReference>
<dbReference type="SUPFAM" id="SSF81383">
    <property type="entry name" value="F-box domain"/>
    <property type="match status" value="1"/>
</dbReference>
<dbReference type="EMBL" id="VAHF01000003">
    <property type="protein sequence ID" value="TXG67266.1"/>
    <property type="molecule type" value="Genomic_DNA"/>
</dbReference>
<dbReference type="GO" id="GO:0004672">
    <property type="term" value="F:protein kinase activity"/>
    <property type="evidence" value="ECO:0007669"/>
    <property type="project" value="InterPro"/>
</dbReference>
<dbReference type="InterPro" id="IPR001810">
    <property type="entry name" value="F-box_dom"/>
</dbReference>
<dbReference type="PROSITE" id="PS50011">
    <property type="entry name" value="PROTEIN_KINASE_DOM"/>
    <property type="match status" value="1"/>
</dbReference>
<organism evidence="3 4">
    <name type="scientific">Acer yangbiense</name>
    <dbReference type="NCBI Taxonomy" id="1000413"/>
    <lineage>
        <taxon>Eukaryota</taxon>
        <taxon>Viridiplantae</taxon>
        <taxon>Streptophyta</taxon>
        <taxon>Embryophyta</taxon>
        <taxon>Tracheophyta</taxon>
        <taxon>Spermatophyta</taxon>
        <taxon>Magnoliopsida</taxon>
        <taxon>eudicotyledons</taxon>
        <taxon>Gunneridae</taxon>
        <taxon>Pentapetalae</taxon>
        <taxon>rosids</taxon>
        <taxon>malvids</taxon>
        <taxon>Sapindales</taxon>
        <taxon>Sapindaceae</taxon>
        <taxon>Hippocastanoideae</taxon>
        <taxon>Acereae</taxon>
        <taxon>Acer</taxon>
    </lineage>
</organism>
<evidence type="ECO:0000313" key="4">
    <source>
        <dbReference type="Proteomes" id="UP000323000"/>
    </source>
</evidence>
<name>A0A5C7IFP1_9ROSI</name>
<feature type="domain" description="F-box" evidence="2">
    <location>
        <begin position="1"/>
        <end position="53"/>
    </location>
</feature>
<dbReference type="Gene3D" id="1.10.510.10">
    <property type="entry name" value="Transferase(Phosphotransferase) domain 1"/>
    <property type="match status" value="1"/>
</dbReference>
<keyword evidence="4" id="KW-1185">Reference proteome</keyword>
<dbReference type="PROSITE" id="PS50181">
    <property type="entry name" value="FBOX"/>
    <property type="match status" value="1"/>
</dbReference>
<dbReference type="SUPFAM" id="SSF56112">
    <property type="entry name" value="Protein kinase-like (PK-like)"/>
    <property type="match status" value="1"/>
</dbReference>
<dbReference type="Pfam" id="PF00646">
    <property type="entry name" value="F-box"/>
    <property type="match status" value="1"/>
</dbReference>
<evidence type="ECO:0000313" key="3">
    <source>
        <dbReference type="EMBL" id="TXG67266.1"/>
    </source>
</evidence>
<dbReference type="PANTHER" id="PTHR31639">
    <property type="entry name" value="F-BOX PROTEIN-LIKE"/>
    <property type="match status" value="1"/>
</dbReference>